<keyword evidence="2" id="KW-1185">Reference proteome</keyword>
<reference evidence="1" key="1">
    <citation type="submission" date="2022-03" db="EMBL/GenBank/DDBJ databases">
        <authorList>
            <person name="Tunstrom K."/>
        </authorList>
    </citation>
    <scope>NUCLEOTIDE SEQUENCE</scope>
</reference>
<evidence type="ECO:0000313" key="2">
    <source>
        <dbReference type="Proteomes" id="UP001153954"/>
    </source>
</evidence>
<dbReference type="AlphaFoldDB" id="A0AAU9V4M4"/>
<comment type="caution">
    <text evidence="1">The sequence shown here is derived from an EMBL/GenBank/DDBJ whole genome shotgun (WGS) entry which is preliminary data.</text>
</comment>
<name>A0AAU9V4M4_EUPED</name>
<accession>A0AAU9V4M4</accession>
<gene>
    <name evidence="1" type="ORF">EEDITHA_LOCUS19024</name>
</gene>
<sequence length="148" mass="16197">MHSDINRCLFDVIDNKAEEKLLRSKDNLCGTKLIIDVGSLHAQTSTVAFNNGSHYADYHHGDNRDVKAIAATRGSSAFERVAAVRVPKNDYVKETSCRDVLNNDTGVPNERCMQEGHATELGNNGPVVIQAPERCAATPAAFREQLDS</sequence>
<evidence type="ECO:0000313" key="1">
    <source>
        <dbReference type="EMBL" id="CAH2104679.1"/>
    </source>
</evidence>
<proteinExistence type="predicted"/>
<protein>
    <submittedName>
        <fullName evidence="1">Uncharacterized protein</fullName>
    </submittedName>
</protein>
<dbReference type="EMBL" id="CAKOGL010000027">
    <property type="protein sequence ID" value="CAH2104679.1"/>
    <property type="molecule type" value="Genomic_DNA"/>
</dbReference>
<dbReference type="Proteomes" id="UP001153954">
    <property type="component" value="Unassembled WGS sequence"/>
</dbReference>
<organism evidence="1 2">
    <name type="scientific">Euphydryas editha</name>
    <name type="common">Edith's checkerspot</name>
    <dbReference type="NCBI Taxonomy" id="104508"/>
    <lineage>
        <taxon>Eukaryota</taxon>
        <taxon>Metazoa</taxon>
        <taxon>Ecdysozoa</taxon>
        <taxon>Arthropoda</taxon>
        <taxon>Hexapoda</taxon>
        <taxon>Insecta</taxon>
        <taxon>Pterygota</taxon>
        <taxon>Neoptera</taxon>
        <taxon>Endopterygota</taxon>
        <taxon>Lepidoptera</taxon>
        <taxon>Glossata</taxon>
        <taxon>Ditrysia</taxon>
        <taxon>Papilionoidea</taxon>
        <taxon>Nymphalidae</taxon>
        <taxon>Nymphalinae</taxon>
        <taxon>Euphydryas</taxon>
    </lineage>
</organism>